<dbReference type="Pfam" id="PF13539">
    <property type="entry name" value="Peptidase_M15_4"/>
    <property type="match status" value="1"/>
</dbReference>
<proteinExistence type="predicted"/>
<name>A0ABT4A367_9BACT</name>
<feature type="coiled-coil region" evidence="1">
    <location>
        <begin position="533"/>
        <end position="563"/>
    </location>
</feature>
<comment type="caution">
    <text evidence="3">The sequence shown here is derived from an EMBL/GenBank/DDBJ whole genome shotgun (WGS) entry which is preliminary data.</text>
</comment>
<protein>
    <submittedName>
        <fullName evidence="3">M15 family metallopeptidase</fullName>
    </submittedName>
</protein>
<evidence type="ECO:0000313" key="3">
    <source>
        <dbReference type="EMBL" id="MCY1075724.1"/>
    </source>
</evidence>
<dbReference type="EMBL" id="JAPNKA010000001">
    <property type="protein sequence ID" value="MCY1075724.1"/>
    <property type="molecule type" value="Genomic_DNA"/>
</dbReference>
<dbReference type="Gene3D" id="3.30.1380.10">
    <property type="match status" value="1"/>
</dbReference>
<sequence>MSYPHQEPTHVFNTKEEVKAAYGDPVIKKDPFDPDSNGSRFEKTSRVFGNPILESFYKSEIVAVELPGIGPQKSATMKVWINRRLAHLLLAAFEKIKAENLPYVIYEVGGYNFRYKQNPSVRTAIENRPEYAELRTQKDFADYWNSRTAEHDRAHGSFLEIIPYSGGTSAKKDLLSNHSWGSAIDINWGTNPFKAGSRFDMPRRIVEIMANLGFHWGGYYHDYMHFEYLRDTIEGLPDEEPPQVFFPFSAAQKRESPLKYYVLNERGKGGYFPLGLQQNLHGGVHLEPEASEAKVPVQAAMPGYIVAARLMAPGTGGDNPDVRYVTEGRHLGFVLVRHEFVGKSANGSSGGSAGGPAAGSGEPEKVHPLYSLYMHLAPPAWGPDTQGFEKAPWLAALMKMQFGAVVNLDPNSPNVGKTFWSQEPLNPEAASIKVHDLKDPLPTRSGERSVALCKSIPEDVEQAIKALQEGAIVTFDRALFPVTAGETIGFVTEGLPFQASAPAPRGVSQPRPPKLPKYLHWELFSPADNEGGIQFLRNKAGDLNNLLKQVQEAKERENNFLEMPSPQNSEAPNEIQEIFGSAGWKVVEKLQKDTYGDEVSKSFNDGKTFFSSEGSTTEPFTYPLDITLKNEHQYKGEAGGSCILEVSYKKAGAQAAFKTESIQIRPDQEKVTLNVPAEADELSLWSPHFFLDTPTPAAGESPLTKRLESRSALFKKAAAHRWRNVVLEHVNEWTPKGLEAQLDARQKAGHVDALVDTSNSEAFTQWKKNLRPLSWWSRRKDEQDPFGEVPVLGAEAEQKSIFGEGDPLLPENAHLVNMHPVTTLWLIDLLLEKQVIALKKSWPPATLKRSDSTQKPLFLGLLWKEQEPRVGMEVNAVLVQHGYATTDGRNGTDVLFWATAQGEASVPPAPLMLRRTPYVEGVAKANIPFPFWGKWEMHATDGAEQRFAPVNTGVTALEVSKPEVAQTFTLGKGGAAPAADGKVRPLSTGSFVCNTNWPVALAGYVVFDYWQAAKKKQPDLTTPATTSELVIPVVASRPSDEKVEGGLKYKGNFIVGKQKENPKVTTNYKFNDFAKSGVFMGEAKDFRLSVLLANRLQQLQDLCKPKKRGEKDIKLVVKQVIPSGLSLVVAPASEGDIGTVVDKLPQLPADERYSATRAGSAIRLTYTPPPATGPIGFQFDPGPALGLIAEKALSSEGETLHVRPRFIAPNGGHTLLTGKASPVGDPMKLIEATVEEIKAACGNDFLEVTADKLLPPVARFEFGEITIKMGAGKVHTDVPLYGDVNQWKAAGPIIKLEVMGETIRQGTISGSTLSADWNLFKEKKKALQGRWGGTLNFSVELSQPGKVATPPPPAKPLQVMIKPSLDELAIEVGPKKILFVGKASFMPTDIALHITCEKLDEAGQWHEDMKITELIRYTVPLKDDPSHYGHCKDTGVFEANLIKDKLKKAPGTYRFTWSPKGTQTGNTVDVKGIPVEVKSAPELNTETLVP</sequence>
<dbReference type="RefSeq" id="WP_267534640.1">
    <property type="nucleotide sequence ID" value="NZ_JAPNKA010000001.1"/>
</dbReference>
<organism evidence="3 4">
    <name type="scientific">Archangium lansingense</name>
    <dbReference type="NCBI Taxonomy" id="2995310"/>
    <lineage>
        <taxon>Bacteria</taxon>
        <taxon>Pseudomonadati</taxon>
        <taxon>Myxococcota</taxon>
        <taxon>Myxococcia</taxon>
        <taxon>Myxococcales</taxon>
        <taxon>Cystobacterineae</taxon>
        <taxon>Archangiaceae</taxon>
        <taxon>Archangium</taxon>
    </lineage>
</organism>
<accession>A0ABT4A367</accession>
<gene>
    <name evidence="3" type="ORF">OV287_14705</name>
</gene>
<dbReference type="Proteomes" id="UP001207654">
    <property type="component" value="Unassembled WGS sequence"/>
</dbReference>
<keyword evidence="1" id="KW-0175">Coiled coil</keyword>
<dbReference type="InterPro" id="IPR009045">
    <property type="entry name" value="Zn_M74/Hedgehog-like"/>
</dbReference>
<dbReference type="SUPFAM" id="SSF55166">
    <property type="entry name" value="Hedgehog/DD-peptidase"/>
    <property type="match status" value="1"/>
</dbReference>
<evidence type="ECO:0000256" key="1">
    <source>
        <dbReference type="SAM" id="Coils"/>
    </source>
</evidence>
<dbReference type="InterPro" id="IPR039561">
    <property type="entry name" value="Peptidase_M15C"/>
</dbReference>
<keyword evidence="4" id="KW-1185">Reference proteome</keyword>
<evidence type="ECO:0000259" key="2">
    <source>
        <dbReference type="Pfam" id="PF13539"/>
    </source>
</evidence>
<evidence type="ECO:0000313" key="4">
    <source>
        <dbReference type="Proteomes" id="UP001207654"/>
    </source>
</evidence>
<feature type="domain" description="Peptidase M15C" evidence="2">
    <location>
        <begin position="172"/>
        <end position="228"/>
    </location>
</feature>
<reference evidence="3 4" key="1">
    <citation type="submission" date="2022-11" db="EMBL/GenBank/DDBJ databases">
        <title>Minimal conservation of predation-associated metabolite biosynthetic gene clusters underscores biosynthetic potential of Myxococcota including descriptions for ten novel species: Archangium lansinium sp. nov., Myxococcus landrumus sp. nov., Nannocystis bai.</title>
        <authorList>
            <person name="Ahearne A."/>
            <person name="Stevens C."/>
            <person name="Phillips K."/>
        </authorList>
    </citation>
    <scope>NUCLEOTIDE SEQUENCE [LARGE SCALE GENOMIC DNA]</scope>
    <source>
        <strain evidence="3 4">MIWBW</strain>
    </source>
</reference>